<dbReference type="PANTHER" id="PTHR24171:SF9">
    <property type="entry name" value="ANKYRIN REPEAT DOMAIN-CONTAINING PROTEIN 39"/>
    <property type="match status" value="1"/>
</dbReference>
<dbReference type="AlphaFoldDB" id="A0A444HB32"/>
<dbReference type="EMBL" id="SBII01000005">
    <property type="protein sequence ID" value="RWX00547.1"/>
    <property type="molecule type" value="Genomic_DNA"/>
</dbReference>
<feature type="signal peptide" evidence="4">
    <location>
        <begin position="1"/>
        <end position="21"/>
    </location>
</feature>
<dbReference type="PANTHER" id="PTHR24171">
    <property type="entry name" value="ANKYRIN REPEAT DOMAIN-CONTAINING PROTEIN 39-RELATED"/>
    <property type="match status" value="1"/>
</dbReference>
<dbReference type="PROSITE" id="PS50088">
    <property type="entry name" value="ANK_REPEAT"/>
    <property type="match status" value="2"/>
</dbReference>
<comment type="caution">
    <text evidence="5">The sequence shown here is derived from an EMBL/GenBank/DDBJ whole genome shotgun (WGS) entry which is preliminary data.</text>
</comment>
<keyword evidence="4" id="KW-0732">Signal</keyword>
<evidence type="ECO:0000313" key="5">
    <source>
        <dbReference type="EMBL" id="RWX00547.1"/>
    </source>
</evidence>
<name>A0A444HB32_9FLAO</name>
<dbReference type="Pfam" id="PF12796">
    <property type="entry name" value="Ank_2"/>
    <property type="match status" value="1"/>
</dbReference>
<evidence type="ECO:0000256" key="2">
    <source>
        <dbReference type="ARBA" id="ARBA00023043"/>
    </source>
</evidence>
<dbReference type="OrthoDB" id="1374157at2"/>
<keyword evidence="2 3" id="KW-0040">ANK repeat</keyword>
<protein>
    <submittedName>
        <fullName evidence="5">Ankyrin repeat domain-containing protein</fullName>
    </submittedName>
</protein>
<reference evidence="5 6" key="1">
    <citation type="submission" date="2019-01" db="EMBL/GenBank/DDBJ databases">
        <title>Flavobacterium sp. nov.,isolated from freshwater.</title>
        <authorList>
            <person name="Zhang R."/>
            <person name="Du Z.-J."/>
        </authorList>
    </citation>
    <scope>NUCLEOTIDE SEQUENCE [LARGE SCALE GENOMIC DNA]</scope>
    <source>
        <strain evidence="5 6">1E403</strain>
    </source>
</reference>
<dbReference type="PROSITE" id="PS50297">
    <property type="entry name" value="ANK_REP_REGION"/>
    <property type="match status" value="2"/>
</dbReference>
<keyword evidence="6" id="KW-1185">Reference proteome</keyword>
<organism evidence="5 6">
    <name type="scientific">Flavobacterium cerinum</name>
    <dbReference type="NCBI Taxonomy" id="2502784"/>
    <lineage>
        <taxon>Bacteria</taxon>
        <taxon>Pseudomonadati</taxon>
        <taxon>Bacteroidota</taxon>
        <taxon>Flavobacteriia</taxon>
        <taxon>Flavobacteriales</taxon>
        <taxon>Flavobacteriaceae</taxon>
        <taxon>Flavobacterium</taxon>
    </lineage>
</organism>
<dbReference type="RefSeq" id="WP_128389776.1">
    <property type="nucleotide sequence ID" value="NZ_SBII01000005.1"/>
</dbReference>
<evidence type="ECO:0000256" key="4">
    <source>
        <dbReference type="SAM" id="SignalP"/>
    </source>
</evidence>
<dbReference type="SMART" id="SM00248">
    <property type="entry name" value="ANK"/>
    <property type="match status" value="2"/>
</dbReference>
<dbReference type="InterPro" id="IPR002110">
    <property type="entry name" value="Ankyrin_rpt"/>
</dbReference>
<feature type="repeat" description="ANK" evidence="3">
    <location>
        <begin position="37"/>
        <end position="69"/>
    </location>
</feature>
<dbReference type="Proteomes" id="UP000287527">
    <property type="component" value="Unassembled WGS sequence"/>
</dbReference>
<feature type="chain" id="PRO_5018977376" evidence="4">
    <location>
        <begin position="22"/>
        <end position="128"/>
    </location>
</feature>
<keyword evidence="1" id="KW-0677">Repeat</keyword>
<accession>A0A444HB32</accession>
<feature type="repeat" description="ANK" evidence="3">
    <location>
        <begin position="69"/>
        <end position="101"/>
    </location>
</feature>
<evidence type="ECO:0000256" key="3">
    <source>
        <dbReference type="PROSITE-ProRule" id="PRU00023"/>
    </source>
</evidence>
<evidence type="ECO:0000256" key="1">
    <source>
        <dbReference type="ARBA" id="ARBA00022737"/>
    </source>
</evidence>
<gene>
    <name evidence="5" type="ORF">EPI11_09750</name>
</gene>
<dbReference type="InterPro" id="IPR036770">
    <property type="entry name" value="Ankyrin_rpt-contain_sf"/>
</dbReference>
<dbReference type="SUPFAM" id="SSF48403">
    <property type="entry name" value="Ankyrin repeat"/>
    <property type="match status" value="1"/>
</dbReference>
<dbReference type="Gene3D" id="1.25.40.20">
    <property type="entry name" value="Ankyrin repeat-containing domain"/>
    <property type="match status" value="1"/>
</dbReference>
<evidence type="ECO:0000313" key="6">
    <source>
        <dbReference type="Proteomes" id="UP000287527"/>
    </source>
</evidence>
<proteinExistence type="predicted"/>
<sequence length="128" mass="13714">MKKSIIYLGLALVAFSNVTIANNVEATQKFELVSGYKTNTPLGMAIAKGDLVTVKKLIEYGASVHEKSNGLTPLMIAARYNNVEIIKLLLEKGADVKAKDEKGITALKYAEASNSKEVVALLKTALSS</sequence>